<reference evidence="1 2" key="1">
    <citation type="journal article" date="2001" name="Proc. Natl. Acad. Sci. U.S.A.">
        <title>The complete sequence of the 1,683-kb pSymB megaplasmid from the N2-fixing endosymbiont Sinorhizobium meliloti.</title>
        <authorList>
            <person name="Finan T.M."/>
            <person name="Weidner S."/>
            <person name="Wong K."/>
            <person name="Buhrmester J."/>
            <person name="Chain P."/>
            <person name="Vorholter F.J."/>
            <person name="Hernandez-Lucas I."/>
            <person name="Becker A."/>
            <person name="Cowie A."/>
            <person name="Gouzy J."/>
            <person name="Golding B."/>
            <person name="Puhler A."/>
        </authorList>
    </citation>
    <scope>NUCLEOTIDE SEQUENCE [LARGE SCALE GENOMIC DNA]</scope>
    <source>
        <strain evidence="1 2">1021</strain>
        <plasmid evidence="2">Plasmid pSymB</plasmid>
    </source>
</reference>
<dbReference type="GO" id="GO:0006508">
    <property type="term" value="P:proteolysis"/>
    <property type="evidence" value="ECO:0007669"/>
    <property type="project" value="UniProtKB-KW"/>
</dbReference>
<dbReference type="GO" id="GO:0008233">
    <property type="term" value="F:peptidase activity"/>
    <property type="evidence" value="ECO:0007669"/>
    <property type="project" value="UniProtKB-KW"/>
</dbReference>
<keyword evidence="1" id="KW-0614">Plasmid</keyword>
<dbReference type="SUPFAM" id="SSF51120">
    <property type="entry name" value="beta-Roll"/>
    <property type="match status" value="1"/>
</dbReference>
<keyword evidence="2" id="KW-1185">Reference proteome</keyword>
<reference evidence="2" key="2">
    <citation type="journal article" date="2001" name="Science">
        <title>The composite genome of the legume symbiont Sinorhizobium meliloti.</title>
        <authorList>
            <person name="Galibert F."/>
            <person name="Finan T.M."/>
            <person name="Long S.R."/>
            <person name="Puehler A."/>
            <person name="Abola P."/>
            <person name="Ampe F."/>
            <person name="Barloy-Hubler F."/>
            <person name="Barnett M.J."/>
            <person name="Becker A."/>
            <person name="Boistard P."/>
            <person name="Bothe G."/>
            <person name="Boutry M."/>
            <person name="Bowser L."/>
            <person name="Buhrmester J."/>
            <person name="Cadieu E."/>
            <person name="Capela D."/>
            <person name="Chain P."/>
            <person name="Cowie A."/>
            <person name="Davis R.W."/>
            <person name="Dreano S."/>
            <person name="Federspiel N.A."/>
            <person name="Fisher R.F."/>
            <person name="Gloux S."/>
            <person name="Godrie T."/>
            <person name="Goffeau A."/>
            <person name="Golding B."/>
            <person name="Gouzy J."/>
            <person name="Gurjal M."/>
            <person name="Hernandez-Lucas I."/>
            <person name="Hong A."/>
            <person name="Huizar L."/>
            <person name="Hyman R.W."/>
            <person name="Jones T."/>
            <person name="Kahn D."/>
            <person name="Kahn M.L."/>
            <person name="Kalman S."/>
            <person name="Keating D.H."/>
            <person name="Kiss E."/>
            <person name="Komp C."/>
            <person name="Lelaure V."/>
            <person name="Masuy D."/>
            <person name="Palm C."/>
            <person name="Peck M.C."/>
            <person name="Pohl T.M."/>
            <person name="Portetelle D."/>
            <person name="Purnelle B."/>
            <person name="Ramsperger U."/>
            <person name="Surzycki R."/>
            <person name="Thebault P."/>
            <person name="Vandenbol M."/>
            <person name="Vorhoelter F.J."/>
            <person name="Weidner S."/>
            <person name="Wells D.H."/>
            <person name="Wong K."/>
            <person name="Yeh K.-C."/>
            <person name="Batut J."/>
        </authorList>
    </citation>
    <scope>NUCLEOTIDE SEQUENCE [LARGE SCALE GENOMIC DNA]</scope>
    <source>
        <strain evidence="2">1021</strain>
        <plasmid evidence="2">Plasmid pSymB</plasmid>
    </source>
</reference>
<keyword evidence="1" id="KW-0378">Hydrolase</keyword>
<accession>Q92U17</accession>
<dbReference type="EMBL" id="AL591985">
    <property type="protein sequence ID" value="CAC49726.1"/>
    <property type="molecule type" value="Genomic_DNA"/>
</dbReference>
<dbReference type="EnsemblBacteria" id="CAC49726">
    <property type="protein sequence ID" value="CAC49726"/>
    <property type="gene ID" value="SM_b21496"/>
</dbReference>
<gene>
    <name evidence="1" type="ORF">SM_b21496</name>
</gene>
<sequence length="213" mass="23721">MMGDIAALQEMYGADFTTNSGNTVYKGTPGSGATFVNGAGRNLAGRQPQLRHHWDGGGKDTYDLTAYTTALKVDLRPGKASTFSIDQLAWLDGGPNGGFAAGNIFNALLYRGDTRSLIENVKGGSAGDAITGNQAANVLWGHYLRFYAEIRPDRSFRDRCQHVDRRRSGVSLRRYCRLRRQERRVALRPGCLRHLHLRRRERRQESGLRHTSG</sequence>
<evidence type="ECO:0000313" key="1">
    <source>
        <dbReference type="EMBL" id="CAC49726.1"/>
    </source>
</evidence>
<protein>
    <submittedName>
        <fullName evidence="1">Protease</fullName>
        <ecNumber evidence="1">3.4.24.40</ecNumber>
    </submittedName>
</protein>
<dbReference type="AlphaFoldDB" id="Q92U17"/>
<dbReference type="EC" id="3.4.24.40" evidence="1"/>
<organism evidence="1 2">
    <name type="scientific">Rhizobium meliloti (strain 1021)</name>
    <name type="common">Ensifer meliloti</name>
    <name type="synonym">Sinorhizobium meliloti</name>
    <dbReference type="NCBI Taxonomy" id="266834"/>
    <lineage>
        <taxon>Bacteria</taxon>
        <taxon>Pseudomonadati</taxon>
        <taxon>Pseudomonadota</taxon>
        <taxon>Alphaproteobacteria</taxon>
        <taxon>Hyphomicrobiales</taxon>
        <taxon>Rhizobiaceae</taxon>
        <taxon>Sinorhizobium/Ensifer group</taxon>
        <taxon>Sinorhizobium</taxon>
    </lineage>
</organism>
<dbReference type="Proteomes" id="UP000001976">
    <property type="component" value="Plasmid pSymB"/>
</dbReference>
<dbReference type="OrthoDB" id="223957at2"/>
<dbReference type="InterPro" id="IPR011049">
    <property type="entry name" value="Serralysin-like_metalloprot_C"/>
</dbReference>
<dbReference type="KEGG" id="sme:SM_b21496"/>
<proteinExistence type="predicted"/>
<dbReference type="HOGENOM" id="CLU_1293451_0_0_5"/>
<evidence type="ECO:0000313" key="2">
    <source>
        <dbReference type="Proteomes" id="UP000001976"/>
    </source>
</evidence>
<name>Q92U17_RHIME</name>
<geneLocation type="plasmid" evidence="1 2">
    <name>pSymB</name>
</geneLocation>
<keyword evidence="1" id="KW-0645">Protease</keyword>
<dbReference type="PIR" id="F96007">
    <property type="entry name" value="F96007"/>
</dbReference>
<dbReference type="SMR" id="Q92U17"/>
<dbReference type="eggNOG" id="COG2931">
    <property type="taxonomic scope" value="Bacteria"/>
</dbReference>
<dbReference type="Gene3D" id="2.150.10.10">
    <property type="entry name" value="Serralysin-like metalloprotease, C-terminal"/>
    <property type="match status" value="1"/>
</dbReference>